<dbReference type="PROSITE" id="PS51257">
    <property type="entry name" value="PROKAR_LIPOPROTEIN"/>
    <property type="match status" value="1"/>
</dbReference>
<accession>A0ABR7LPD9</accession>
<keyword evidence="3" id="KW-0648">Protein biosynthesis</keyword>
<dbReference type="EMBL" id="JABVEC010000009">
    <property type="protein sequence ID" value="MBC6466712.1"/>
    <property type="molecule type" value="Genomic_DNA"/>
</dbReference>
<name>A0ABR7LPD9_9ACTN</name>
<keyword evidence="2" id="KW-0732">Signal</keyword>
<reference evidence="3 4" key="1">
    <citation type="submission" date="2020-06" db="EMBL/GenBank/DDBJ databases">
        <title>Actinomadura xiongansis sp. nov., isolated from soil of Baiyangdian.</title>
        <authorList>
            <person name="Zhang X."/>
        </authorList>
    </citation>
    <scope>NUCLEOTIDE SEQUENCE [LARGE SCALE GENOMIC DNA]</scope>
    <source>
        <strain evidence="3 4">HBUM206468</strain>
    </source>
</reference>
<comment type="caution">
    <text evidence="3">The sequence shown here is derived from an EMBL/GenBank/DDBJ whole genome shotgun (WGS) entry which is preliminary data.</text>
</comment>
<dbReference type="Proteomes" id="UP000805614">
    <property type="component" value="Unassembled WGS sequence"/>
</dbReference>
<keyword evidence="3" id="KW-0396">Initiation factor</keyword>
<organism evidence="3 4">
    <name type="scientific">Actinomadura alba</name>
    <dbReference type="NCBI Taxonomy" id="406431"/>
    <lineage>
        <taxon>Bacteria</taxon>
        <taxon>Bacillati</taxon>
        <taxon>Actinomycetota</taxon>
        <taxon>Actinomycetes</taxon>
        <taxon>Streptosporangiales</taxon>
        <taxon>Thermomonosporaceae</taxon>
        <taxon>Actinomadura</taxon>
    </lineage>
</organism>
<evidence type="ECO:0000256" key="1">
    <source>
        <dbReference type="SAM" id="MobiDB-lite"/>
    </source>
</evidence>
<feature type="compositionally biased region" description="Basic and acidic residues" evidence="1">
    <location>
        <begin position="235"/>
        <end position="247"/>
    </location>
</feature>
<evidence type="ECO:0000313" key="4">
    <source>
        <dbReference type="Proteomes" id="UP000805614"/>
    </source>
</evidence>
<feature type="signal peptide" evidence="2">
    <location>
        <begin position="1"/>
        <end position="18"/>
    </location>
</feature>
<gene>
    <name evidence="3" type="ORF">HKK74_14535</name>
</gene>
<dbReference type="GO" id="GO:0003743">
    <property type="term" value="F:translation initiation factor activity"/>
    <property type="evidence" value="ECO:0007669"/>
    <property type="project" value="UniProtKB-KW"/>
</dbReference>
<keyword evidence="4" id="KW-1185">Reference proteome</keyword>
<proteinExistence type="predicted"/>
<feature type="region of interest" description="Disordered" evidence="1">
    <location>
        <begin position="228"/>
        <end position="254"/>
    </location>
</feature>
<evidence type="ECO:0000313" key="3">
    <source>
        <dbReference type="EMBL" id="MBC6466712.1"/>
    </source>
</evidence>
<feature type="chain" id="PRO_5046541261" evidence="2">
    <location>
        <begin position="19"/>
        <end position="254"/>
    </location>
</feature>
<sequence>MRRTMIAALVITALAAGACGTDRAEAAAEESARGNSRKISNAMYGTRLVKADDIAHHVADLEGVEVLKVSSDTTDGTEGVRVVIRVVGAGFRGEGWFRQSGRVTVTRCFELTFGRGWVEWDTVPPRVCCPAGTPPRFSPWLEPPPIPVERIERALPKVNELPSGRGVEEKDVRAAIAKLNLHPAIRIEIETESDFAAGVAFSVDPSHPGAAFDCVLASVKPGETKVWTPSRTRRMPGEKNCDAHDALRPTPTPS</sequence>
<evidence type="ECO:0000256" key="2">
    <source>
        <dbReference type="SAM" id="SignalP"/>
    </source>
</evidence>
<protein>
    <submittedName>
        <fullName evidence="3">Translation initiation factor IF-2</fullName>
    </submittedName>
</protein>
<dbReference type="RefSeq" id="WP_187243722.1">
    <property type="nucleotide sequence ID" value="NZ_BAAAOK010000013.1"/>
</dbReference>